<name>A0A4Y2Q8V3_ARAVE</name>
<proteinExistence type="predicted"/>
<dbReference type="AlphaFoldDB" id="A0A4Y2Q8V3"/>
<dbReference type="EMBL" id="BGPR01012988">
    <property type="protein sequence ID" value="GBN58726.1"/>
    <property type="molecule type" value="Genomic_DNA"/>
</dbReference>
<dbReference type="Proteomes" id="UP000499080">
    <property type="component" value="Unassembled WGS sequence"/>
</dbReference>
<evidence type="ECO:0000313" key="2">
    <source>
        <dbReference type="Proteomes" id="UP000499080"/>
    </source>
</evidence>
<keyword evidence="2" id="KW-1185">Reference proteome</keyword>
<gene>
    <name evidence="1" type="ORF">AVEN_145194_1</name>
</gene>
<accession>A0A4Y2Q8V3</accession>
<protein>
    <submittedName>
        <fullName evidence="1">Uncharacterized protein</fullName>
    </submittedName>
</protein>
<sequence length="265" mass="30353">MCVINGLGENKWWCDNGLGENKWWCGQWSCGKQMAKKLNGGVAMRGWRVSMVTPKADLKSLRFKLYITHVPSFTMSDVLIITEPFSDGEIIESEPVVVPNKRPEVVRDDQPADTNSAFPFGRRRRPKYRVRPYRPSDKPKKSIQVYHHKKGMAVLCFRENGYCLTNGMTSYVRENDPDMETSLLEQIYELDVTSLYVTDVASRVRWDLVTRKLEKEHPLCQISVATLKQGFGNCPTCNKNCARWVAVCGFNTIKKICVEPIPHNM</sequence>
<evidence type="ECO:0000313" key="1">
    <source>
        <dbReference type="EMBL" id="GBN58726.1"/>
    </source>
</evidence>
<organism evidence="1 2">
    <name type="scientific">Araneus ventricosus</name>
    <name type="common">Orbweaver spider</name>
    <name type="synonym">Epeira ventricosa</name>
    <dbReference type="NCBI Taxonomy" id="182803"/>
    <lineage>
        <taxon>Eukaryota</taxon>
        <taxon>Metazoa</taxon>
        <taxon>Ecdysozoa</taxon>
        <taxon>Arthropoda</taxon>
        <taxon>Chelicerata</taxon>
        <taxon>Arachnida</taxon>
        <taxon>Araneae</taxon>
        <taxon>Araneomorphae</taxon>
        <taxon>Entelegynae</taxon>
        <taxon>Araneoidea</taxon>
        <taxon>Araneidae</taxon>
        <taxon>Araneus</taxon>
    </lineage>
</organism>
<comment type="caution">
    <text evidence="1">The sequence shown here is derived from an EMBL/GenBank/DDBJ whole genome shotgun (WGS) entry which is preliminary data.</text>
</comment>
<reference evidence="1 2" key="1">
    <citation type="journal article" date="2019" name="Sci. Rep.">
        <title>Orb-weaving spider Araneus ventricosus genome elucidates the spidroin gene catalogue.</title>
        <authorList>
            <person name="Kono N."/>
            <person name="Nakamura H."/>
            <person name="Ohtoshi R."/>
            <person name="Moran D.A.P."/>
            <person name="Shinohara A."/>
            <person name="Yoshida Y."/>
            <person name="Fujiwara M."/>
            <person name="Mori M."/>
            <person name="Tomita M."/>
            <person name="Arakawa K."/>
        </authorList>
    </citation>
    <scope>NUCLEOTIDE SEQUENCE [LARGE SCALE GENOMIC DNA]</scope>
</reference>